<keyword evidence="9" id="KW-0227">DNA damage</keyword>
<comment type="caution">
    <text evidence="11">The sequence shown here is derived from an EMBL/GenBank/DDBJ whole genome shotgun (WGS) entry which is preliminary data.</text>
</comment>
<dbReference type="STRING" id="1220162.K1W7R9"/>
<dbReference type="eggNOG" id="KOG3856">
    <property type="taxonomic scope" value="Eukaryota"/>
</dbReference>
<evidence type="ECO:0000256" key="7">
    <source>
        <dbReference type="ARBA" id="ARBA00023163"/>
    </source>
</evidence>
<feature type="region of interest" description="Disordered" evidence="10">
    <location>
        <begin position="115"/>
        <end position="151"/>
    </location>
</feature>
<keyword evidence="4 9" id="KW-0156">Chromatin regulator</keyword>
<dbReference type="GO" id="GO:0005634">
    <property type="term" value="C:nucleus"/>
    <property type="evidence" value="ECO:0007669"/>
    <property type="project" value="UniProtKB-SubCell"/>
</dbReference>
<dbReference type="InParanoid" id="K1W7R9"/>
<keyword evidence="9" id="KW-0234">DNA repair</keyword>
<feature type="compositionally biased region" description="Low complexity" evidence="10">
    <location>
        <begin position="288"/>
        <end position="302"/>
    </location>
</feature>
<sequence>MSSTGPPAEAKTAQSAALAELEAAQRKKRAIDSTLANLETSIWAFEGSYLDETAASGGNIIKGFDNYLKPPANSNKKKNEATEADRLFSASSVTFQQEWTERVLKSRAYAPYSRDSYVHSHSHSRRERDRDRDRERERGFPRAPRQSSGAISGGYAAFASSPLATVVSAAAAGVGGVVPVVTGGNIAGGGLAAAGGLGGASGAGGAGGAGTGAVGTDTGRMLSASASAPAITSPSASSPASTSPVAGSPGVMVRRSSGPTALVTGASAAVLAIGEGSSGGLGTGQQGQQGQQAPQMPAQPSAEGVDEAAALIETLLEGPKRKRRYRRSQPQA</sequence>
<evidence type="ECO:0000313" key="12">
    <source>
        <dbReference type="Proteomes" id="UP000006757"/>
    </source>
</evidence>
<organism evidence="11 12">
    <name type="scientific">Trichosporon asahii var. asahii (strain CBS 8904)</name>
    <name type="common">Yeast</name>
    <dbReference type="NCBI Taxonomy" id="1220162"/>
    <lineage>
        <taxon>Eukaryota</taxon>
        <taxon>Fungi</taxon>
        <taxon>Dikarya</taxon>
        <taxon>Basidiomycota</taxon>
        <taxon>Agaricomycotina</taxon>
        <taxon>Tremellomycetes</taxon>
        <taxon>Trichosporonales</taxon>
        <taxon>Trichosporonaceae</taxon>
        <taxon>Trichosporon</taxon>
    </lineage>
</organism>
<dbReference type="GO" id="GO:0006281">
    <property type="term" value="P:DNA repair"/>
    <property type="evidence" value="ECO:0007669"/>
    <property type="project" value="UniProtKB-UniRule"/>
</dbReference>
<keyword evidence="5 9" id="KW-0805">Transcription regulation</keyword>
<dbReference type="GO" id="GO:0006325">
    <property type="term" value="P:chromatin organization"/>
    <property type="evidence" value="ECO:0007669"/>
    <property type="project" value="UniProtKB-KW"/>
</dbReference>
<evidence type="ECO:0000256" key="8">
    <source>
        <dbReference type="ARBA" id="ARBA00023242"/>
    </source>
</evidence>
<keyword evidence="7 9" id="KW-0804">Transcription</keyword>
<dbReference type="EMBL" id="AMBO01000405">
    <property type="protein sequence ID" value="EKC97678.1"/>
    <property type="molecule type" value="Genomic_DNA"/>
</dbReference>
<feature type="region of interest" description="Disordered" evidence="10">
    <location>
        <begin position="227"/>
        <end position="252"/>
    </location>
</feature>
<keyword evidence="12" id="KW-1185">Reference proteome</keyword>
<comment type="function">
    <text evidence="9">Component of the NuA4 histone acetyltransferase complex which is involved in transcriptional activation of selected genes principally by acetylation of nucleosomal histone H4 and H2A. The NuA4 complex is also involved in DNA repair.</text>
</comment>
<comment type="subcellular location">
    <subcellularLocation>
        <location evidence="1 9">Nucleus</location>
    </subcellularLocation>
</comment>
<feature type="compositionally biased region" description="Gly residues" evidence="10">
    <location>
        <begin position="277"/>
        <end position="287"/>
    </location>
</feature>
<dbReference type="Proteomes" id="UP000006757">
    <property type="component" value="Unassembled WGS sequence"/>
</dbReference>
<dbReference type="HOGENOM" id="CLU_845158_0_0_1"/>
<comment type="similarity">
    <text evidence="2 9">Belongs to the EAF6 family.</text>
</comment>
<feature type="region of interest" description="Disordered" evidence="10">
    <location>
        <begin position="277"/>
        <end position="305"/>
    </location>
</feature>
<name>K1W7R9_TRIAC</name>
<evidence type="ECO:0000256" key="9">
    <source>
        <dbReference type="RuleBase" id="RU368022"/>
    </source>
</evidence>
<dbReference type="Pfam" id="PF09340">
    <property type="entry name" value="NuA4"/>
    <property type="match status" value="1"/>
</dbReference>
<dbReference type="PANTHER" id="PTHR13476">
    <property type="entry name" value="CHROMATIN MODIFICATION-RELATED PROTEIN MEAF6"/>
    <property type="match status" value="1"/>
</dbReference>
<evidence type="ECO:0000256" key="10">
    <source>
        <dbReference type="SAM" id="MobiDB-lite"/>
    </source>
</evidence>
<comment type="subunit">
    <text evidence="9">Component of the NuA4 histone acetyltransferase complex.</text>
</comment>
<gene>
    <name evidence="11" type="ORF">A1Q2_08059</name>
</gene>
<feature type="compositionally biased region" description="Basic and acidic residues" evidence="10">
    <location>
        <begin position="126"/>
        <end position="140"/>
    </location>
</feature>
<dbReference type="GO" id="GO:0035267">
    <property type="term" value="C:NuA4 histone acetyltransferase complex"/>
    <property type="evidence" value="ECO:0007669"/>
    <property type="project" value="UniProtKB-UniRule"/>
</dbReference>
<reference evidence="11 12" key="1">
    <citation type="journal article" date="2012" name="Eukaryot. Cell">
        <title>Genome sequence of the Trichosporon asahii environmental strain CBS 8904.</title>
        <authorList>
            <person name="Yang R.Y."/>
            <person name="Li H.T."/>
            <person name="Zhu H."/>
            <person name="Zhou G.P."/>
            <person name="Wang M."/>
            <person name="Wang L."/>
        </authorList>
    </citation>
    <scope>NUCLEOTIDE SEQUENCE [LARGE SCALE GENOMIC DNA]</scope>
    <source>
        <strain evidence="11 12">CBS 8904</strain>
    </source>
</reference>
<dbReference type="AlphaFoldDB" id="K1W7R9"/>
<evidence type="ECO:0000256" key="6">
    <source>
        <dbReference type="ARBA" id="ARBA00023054"/>
    </source>
</evidence>
<evidence type="ECO:0000256" key="4">
    <source>
        <dbReference type="ARBA" id="ARBA00022853"/>
    </source>
</evidence>
<evidence type="ECO:0000256" key="5">
    <source>
        <dbReference type="ARBA" id="ARBA00023015"/>
    </source>
</evidence>
<evidence type="ECO:0000256" key="2">
    <source>
        <dbReference type="ARBA" id="ARBA00010916"/>
    </source>
</evidence>
<evidence type="ECO:0000256" key="1">
    <source>
        <dbReference type="ARBA" id="ARBA00004123"/>
    </source>
</evidence>
<keyword evidence="6" id="KW-0175">Coiled coil</keyword>
<accession>K1W7R9</accession>
<proteinExistence type="inferred from homology"/>
<dbReference type="InterPro" id="IPR015418">
    <property type="entry name" value="Eaf6"/>
</dbReference>
<protein>
    <recommendedName>
        <fullName evidence="3 9">Chromatin modification-related protein EAF6</fullName>
    </recommendedName>
</protein>
<keyword evidence="8 9" id="KW-0539">Nucleus</keyword>
<feature type="compositionally biased region" description="Low complexity" evidence="10">
    <location>
        <begin position="227"/>
        <end position="249"/>
    </location>
</feature>
<evidence type="ECO:0000256" key="3">
    <source>
        <dbReference type="ARBA" id="ARBA00018504"/>
    </source>
</evidence>
<dbReference type="OrthoDB" id="440324at2759"/>
<evidence type="ECO:0000313" key="11">
    <source>
        <dbReference type="EMBL" id="EKC97678.1"/>
    </source>
</evidence>